<evidence type="ECO:0000256" key="2">
    <source>
        <dbReference type="SAM" id="Phobius"/>
    </source>
</evidence>
<organism evidence="3 4">
    <name type="scientific">Rhamnella rubrinervis</name>
    <dbReference type="NCBI Taxonomy" id="2594499"/>
    <lineage>
        <taxon>Eukaryota</taxon>
        <taxon>Viridiplantae</taxon>
        <taxon>Streptophyta</taxon>
        <taxon>Embryophyta</taxon>
        <taxon>Tracheophyta</taxon>
        <taxon>Spermatophyta</taxon>
        <taxon>Magnoliopsida</taxon>
        <taxon>eudicotyledons</taxon>
        <taxon>Gunneridae</taxon>
        <taxon>Pentapetalae</taxon>
        <taxon>rosids</taxon>
        <taxon>fabids</taxon>
        <taxon>Rosales</taxon>
        <taxon>Rhamnaceae</taxon>
        <taxon>rhamnoid group</taxon>
        <taxon>Rhamneae</taxon>
        <taxon>Rhamnella</taxon>
    </lineage>
</organism>
<keyword evidence="2" id="KW-0472">Membrane</keyword>
<sequence>MALQINSPSSFTNKPYHLLHHLHIRTKTHFTIKAQSPSESPKPTVEVSETTVPPKKTSSPGQGFGSSPSSSTKEKVTSGTDKKKGRSKRERASIIRRSPVAKPAFTSEEDEVKAKERGKNESAFLLSWLGLGGVILIQGIALAASGTIT</sequence>
<comment type="caution">
    <text evidence="3">The sequence shown here is derived from an EMBL/GenBank/DDBJ whole genome shotgun (WGS) entry which is preliminary data.</text>
</comment>
<gene>
    <name evidence="3" type="ORF">FNV43_RR24225</name>
</gene>
<dbReference type="OrthoDB" id="568307at2759"/>
<feature type="compositionally biased region" description="Polar residues" evidence="1">
    <location>
        <begin position="33"/>
        <end position="51"/>
    </location>
</feature>
<evidence type="ECO:0000313" key="4">
    <source>
        <dbReference type="Proteomes" id="UP000796880"/>
    </source>
</evidence>
<keyword evidence="4" id="KW-1185">Reference proteome</keyword>
<dbReference type="EMBL" id="VOIH02000011">
    <property type="protein sequence ID" value="KAF3433123.1"/>
    <property type="molecule type" value="Genomic_DNA"/>
</dbReference>
<dbReference type="GO" id="GO:0009507">
    <property type="term" value="C:chloroplast"/>
    <property type="evidence" value="ECO:0007669"/>
    <property type="project" value="TreeGrafter"/>
</dbReference>
<dbReference type="PANTHER" id="PTHR37385">
    <property type="entry name" value="PROTEIN LOW PSII ACCUMULATION 2, CHLOROPLASTIC"/>
    <property type="match status" value="1"/>
</dbReference>
<reference evidence="3" key="1">
    <citation type="submission" date="2020-03" db="EMBL/GenBank/DDBJ databases">
        <title>A high-quality chromosome-level genome assembly of a woody plant with both climbing and erect habits, Rhamnella rubrinervis.</title>
        <authorList>
            <person name="Lu Z."/>
            <person name="Yang Y."/>
            <person name="Zhu X."/>
            <person name="Sun Y."/>
        </authorList>
    </citation>
    <scope>NUCLEOTIDE SEQUENCE</scope>
    <source>
        <strain evidence="3">BYM</strain>
        <tissue evidence="3">Leaf</tissue>
    </source>
</reference>
<evidence type="ECO:0000313" key="3">
    <source>
        <dbReference type="EMBL" id="KAF3433123.1"/>
    </source>
</evidence>
<feature type="transmembrane region" description="Helical" evidence="2">
    <location>
        <begin position="123"/>
        <end position="144"/>
    </location>
</feature>
<dbReference type="AlphaFoldDB" id="A0A8K0GQI8"/>
<dbReference type="Proteomes" id="UP000796880">
    <property type="component" value="Unassembled WGS sequence"/>
</dbReference>
<dbReference type="InterPro" id="IPR038789">
    <property type="entry name" value="LPA2-like"/>
</dbReference>
<feature type="compositionally biased region" description="Basic and acidic residues" evidence="1">
    <location>
        <begin position="72"/>
        <end position="82"/>
    </location>
</feature>
<accession>A0A8K0GQI8</accession>
<keyword evidence="2" id="KW-0812">Transmembrane</keyword>
<keyword evidence="2" id="KW-1133">Transmembrane helix</keyword>
<feature type="region of interest" description="Disordered" evidence="1">
    <location>
        <begin position="32"/>
        <end position="117"/>
    </location>
</feature>
<proteinExistence type="predicted"/>
<protein>
    <submittedName>
        <fullName evidence="3">Uncharacterized protein</fullName>
    </submittedName>
</protein>
<feature type="compositionally biased region" description="Low complexity" evidence="1">
    <location>
        <begin position="58"/>
        <end position="71"/>
    </location>
</feature>
<dbReference type="PANTHER" id="PTHR37385:SF2">
    <property type="entry name" value="PROTEIN LPA2"/>
    <property type="match status" value="1"/>
</dbReference>
<evidence type="ECO:0000256" key="1">
    <source>
        <dbReference type="SAM" id="MobiDB-lite"/>
    </source>
</evidence>
<name>A0A8K0GQI8_9ROSA</name>